<proteinExistence type="predicted"/>
<dbReference type="EMBL" id="AOID01000036">
    <property type="protein sequence ID" value="ELY66286.1"/>
    <property type="molecule type" value="Genomic_DNA"/>
</dbReference>
<evidence type="ECO:0000313" key="1">
    <source>
        <dbReference type="EMBL" id="ELY66286.1"/>
    </source>
</evidence>
<dbReference type="OrthoDB" id="176038at2157"/>
<sequence length="72" mass="8279">MSEQELLFEIVDTLETAGLDRDEYQLHRVIHVEALEQLVNSAGPHTELEIRFSVGEFRLCVTHSDVQVLRSE</sequence>
<accession>L9XXY1</accession>
<dbReference type="AlphaFoldDB" id="L9XXY1"/>
<evidence type="ECO:0000313" key="2">
    <source>
        <dbReference type="Proteomes" id="UP000011632"/>
    </source>
</evidence>
<dbReference type="RefSeq" id="WP_006431699.1">
    <property type="nucleotide sequence ID" value="NZ_AOID01000036.1"/>
</dbReference>
<organism evidence="1 2">
    <name type="scientific">Natrinema versiforme JCM 10478</name>
    <dbReference type="NCBI Taxonomy" id="1227496"/>
    <lineage>
        <taxon>Archaea</taxon>
        <taxon>Methanobacteriati</taxon>
        <taxon>Methanobacteriota</taxon>
        <taxon>Stenosarchaea group</taxon>
        <taxon>Halobacteria</taxon>
        <taxon>Halobacteriales</taxon>
        <taxon>Natrialbaceae</taxon>
        <taxon>Natrinema</taxon>
    </lineage>
</organism>
<evidence type="ECO:0008006" key="3">
    <source>
        <dbReference type="Google" id="ProtNLM"/>
    </source>
</evidence>
<protein>
    <recommendedName>
        <fullName evidence="3">Halobacterial output domain-containing protein</fullName>
    </recommendedName>
</protein>
<keyword evidence="2" id="KW-1185">Reference proteome</keyword>
<dbReference type="PATRIC" id="fig|1227496.3.peg.2636"/>
<dbReference type="Proteomes" id="UP000011632">
    <property type="component" value="Unassembled WGS sequence"/>
</dbReference>
<gene>
    <name evidence="1" type="ORF">C489_13031</name>
</gene>
<name>L9XXY1_9EURY</name>
<reference evidence="1 2" key="1">
    <citation type="journal article" date="2014" name="PLoS Genet.">
        <title>Phylogenetically driven sequencing of extremely halophilic archaea reveals strategies for static and dynamic osmo-response.</title>
        <authorList>
            <person name="Becker E.A."/>
            <person name="Seitzer P.M."/>
            <person name="Tritt A."/>
            <person name="Larsen D."/>
            <person name="Krusor M."/>
            <person name="Yao A.I."/>
            <person name="Wu D."/>
            <person name="Madern D."/>
            <person name="Eisen J.A."/>
            <person name="Darling A.E."/>
            <person name="Facciotti M.T."/>
        </authorList>
    </citation>
    <scope>NUCLEOTIDE SEQUENCE [LARGE SCALE GENOMIC DNA]</scope>
    <source>
        <strain evidence="1 2">JCM 10478</strain>
    </source>
</reference>
<comment type="caution">
    <text evidence="1">The sequence shown here is derived from an EMBL/GenBank/DDBJ whole genome shotgun (WGS) entry which is preliminary data.</text>
</comment>